<dbReference type="InParanoid" id="A0A1D6PYE6"/>
<dbReference type="AlphaFoldDB" id="A0A1D6PYE6"/>
<dbReference type="EMBL" id="CM000780">
    <property type="protein sequence ID" value="AQK51476.1"/>
    <property type="molecule type" value="Genomic_DNA"/>
</dbReference>
<evidence type="ECO:0000313" key="1">
    <source>
        <dbReference type="EMBL" id="AQK51476.1"/>
    </source>
</evidence>
<sequence length="94" mass="10474">MLGGSRRGHKRWRREKHAADMGYLAAWSFGWRVVVGDLLRSTLEQRVPSAGAIGGLRGRTSSPELLYHSGAAIHRARRSWHRVAMSLLTGVSRP</sequence>
<proteinExistence type="predicted"/>
<dbReference type="PaxDb" id="4577-GRMZM6G840014_P01"/>
<reference evidence="1" key="1">
    <citation type="submission" date="2015-12" db="EMBL/GenBank/DDBJ databases">
        <title>Update maize B73 reference genome by single molecule sequencing technologies.</title>
        <authorList>
            <consortium name="Maize Genome Sequencing Project"/>
            <person name="Ware D."/>
        </authorList>
    </citation>
    <scope>NUCLEOTIDE SEQUENCE</scope>
    <source>
        <tissue evidence="1">Seedling</tissue>
    </source>
</reference>
<gene>
    <name evidence="1" type="ORF">ZEAMMB73_Zm00001d049846</name>
</gene>
<organism evidence="1">
    <name type="scientific">Zea mays</name>
    <name type="common">Maize</name>
    <dbReference type="NCBI Taxonomy" id="4577"/>
    <lineage>
        <taxon>Eukaryota</taxon>
        <taxon>Viridiplantae</taxon>
        <taxon>Streptophyta</taxon>
        <taxon>Embryophyta</taxon>
        <taxon>Tracheophyta</taxon>
        <taxon>Spermatophyta</taxon>
        <taxon>Magnoliopsida</taxon>
        <taxon>Liliopsida</taxon>
        <taxon>Poales</taxon>
        <taxon>Poaceae</taxon>
        <taxon>PACMAD clade</taxon>
        <taxon>Panicoideae</taxon>
        <taxon>Andropogonodae</taxon>
        <taxon>Andropogoneae</taxon>
        <taxon>Tripsacinae</taxon>
        <taxon>Zea</taxon>
    </lineage>
</organism>
<name>A0A1D6PYE6_MAIZE</name>
<accession>A0A1D6PYE6</accession>
<protein>
    <submittedName>
        <fullName evidence="1">Uncharacterized protein</fullName>
    </submittedName>
</protein>